<feature type="non-terminal residue" evidence="1">
    <location>
        <position position="58"/>
    </location>
</feature>
<proteinExistence type="predicted"/>
<protein>
    <submittedName>
        <fullName evidence="1">Uncharacterized protein</fullName>
    </submittedName>
</protein>
<name>A0A819TQ86_9BILA</name>
<evidence type="ECO:0000313" key="2">
    <source>
        <dbReference type="Proteomes" id="UP000663874"/>
    </source>
</evidence>
<evidence type="ECO:0000313" key="1">
    <source>
        <dbReference type="EMBL" id="CAF4081934.1"/>
    </source>
</evidence>
<dbReference type="AlphaFoldDB" id="A0A819TQ86"/>
<comment type="caution">
    <text evidence="1">The sequence shown here is derived from an EMBL/GenBank/DDBJ whole genome shotgun (WGS) entry which is preliminary data.</text>
</comment>
<sequence length="58" mass="6666">MYPMDEYGAIYTSGLTVFRQPENTGYEYMNKPLYGVCSLAMAAYRDPMLNGTMNYLTF</sequence>
<dbReference type="EMBL" id="CAJOBE010009300">
    <property type="protein sequence ID" value="CAF4081934.1"/>
    <property type="molecule type" value="Genomic_DNA"/>
</dbReference>
<dbReference type="Proteomes" id="UP000663874">
    <property type="component" value="Unassembled WGS sequence"/>
</dbReference>
<accession>A0A819TQ86</accession>
<gene>
    <name evidence="1" type="ORF">FNK824_LOCUS30414</name>
</gene>
<reference evidence="1" key="1">
    <citation type="submission" date="2021-02" db="EMBL/GenBank/DDBJ databases">
        <authorList>
            <person name="Nowell W R."/>
        </authorList>
    </citation>
    <scope>NUCLEOTIDE SEQUENCE</scope>
</reference>
<organism evidence="1 2">
    <name type="scientific">Rotaria sordida</name>
    <dbReference type="NCBI Taxonomy" id="392033"/>
    <lineage>
        <taxon>Eukaryota</taxon>
        <taxon>Metazoa</taxon>
        <taxon>Spiralia</taxon>
        <taxon>Gnathifera</taxon>
        <taxon>Rotifera</taxon>
        <taxon>Eurotatoria</taxon>
        <taxon>Bdelloidea</taxon>
        <taxon>Philodinida</taxon>
        <taxon>Philodinidae</taxon>
        <taxon>Rotaria</taxon>
    </lineage>
</organism>